<dbReference type="AlphaFoldDB" id="S7WSU4"/>
<accession>S7WSU4</accession>
<reference evidence="1 2" key="1">
    <citation type="submission" date="2013-05" db="EMBL/GenBank/DDBJ databases">
        <title>Genome assembly of Acinetobacter junii MTCC 11364.</title>
        <authorList>
            <person name="Khatri I."/>
            <person name="Singh N.K."/>
            <person name="Subramanian S."/>
            <person name="Mayilraj S."/>
        </authorList>
    </citation>
    <scope>NUCLEOTIDE SEQUENCE [LARGE SCALE GENOMIC DNA]</scope>
    <source>
        <strain evidence="1 2">MTCC 11364</strain>
    </source>
</reference>
<organism evidence="1 2">
    <name type="scientific">Acinetobacter junii CIP 107470 = MTCC 11364</name>
    <dbReference type="NCBI Taxonomy" id="1217666"/>
    <lineage>
        <taxon>Bacteria</taxon>
        <taxon>Pseudomonadati</taxon>
        <taxon>Pseudomonadota</taxon>
        <taxon>Gammaproteobacteria</taxon>
        <taxon>Moraxellales</taxon>
        <taxon>Moraxellaceae</taxon>
        <taxon>Acinetobacter</taxon>
    </lineage>
</organism>
<sequence>MNDFRLVKVQAGYDWKVVFKIHLKSYIWVNSKLSEVCFLII</sequence>
<proteinExistence type="predicted"/>
<protein>
    <submittedName>
        <fullName evidence="1">Uncharacterized protein</fullName>
    </submittedName>
</protein>
<evidence type="ECO:0000313" key="1">
    <source>
        <dbReference type="EMBL" id="EPR86211.1"/>
    </source>
</evidence>
<dbReference type="PATRIC" id="fig|1330047.3.peg.1367"/>
<dbReference type="Proteomes" id="UP000018420">
    <property type="component" value="Unassembled WGS sequence"/>
</dbReference>
<comment type="caution">
    <text evidence="1">The sequence shown here is derived from an EMBL/GenBank/DDBJ whole genome shotgun (WGS) entry which is preliminary data.</text>
</comment>
<dbReference type="EMBL" id="ASYZ01000070">
    <property type="protein sequence ID" value="EPR86211.1"/>
    <property type="molecule type" value="Genomic_DNA"/>
</dbReference>
<name>S7WSU4_ACIJU</name>
<gene>
    <name evidence="1" type="ORF">L292_2772</name>
</gene>
<evidence type="ECO:0000313" key="2">
    <source>
        <dbReference type="Proteomes" id="UP000018420"/>
    </source>
</evidence>